<evidence type="ECO:0000313" key="2">
    <source>
        <dbReference type="Proteomes" id="UP000233551"/>
    </source>
</evidence>
<dbReference type="AlphaFoldDB" id="A0A2I0I1G2"/>
<dbReference type="Proteomes" id="UP000233551">
    <property type="component" value="Unassembled WGS sequence"/>
</dbReference>
<evidence type="ECO:0000313" key="1">
    <source>
        <dbReference type="EMBL" id="PKI37795.1"/>
    </source>
</evidence>
<name>A0A2I0I1G2_PUNGR</name>
<gene>
    <name evidence="1" type="ORF">CRG98_041806</name>
</gene>
<sequence length="219" mass="24406">MAPLQGLFIEFDEVMLYTADLKEQQNQRDKMKAIICLQSLEVEYEHVRSQILSGEAIPPLANVIARLIRVTDVSQTPCTVKRRRHLLPSPTCLVQPLVSLVLPILTRAIEHPKEERVGGIPQRALTVADAVTVGKSAIHYMDFLLRSQMLLSKLTKSLNCIVTFASDSVMIKDSRTGGTIGTGHEFQGLYRLSTPVTSEFIQTFGVVFQFLQVKVIVIS</sequence>
<protein>
    <submittedName>
        <fullName evidence="1">Uncharacterized protein</fullName>
    </submittedName>
</protein>
<proteinExistence type="predicted"/>
<dbReference type="EMBL" id="PGOL01004304">
    <property type="protein sequence ID" value="PKI37795.1"/>
    <property type="molecule type" value="Genomic_DNA"/>
</dbReference>
<comment type="caution">
    <text evidence="1">The sequence shown here is derived from an EMBL/GenBank/DDBJ whole genome shotgun (WGS) entry which is preliminary data.</text>
</comment>
<reference evidence="1 2" key="1">
    <citation type="submission" date="2017-11" db="EMBL/GenBank/DDBJ databases">
        <title>De-novo sequencing of pomegranate (Punica granatum L.) genome.</title>
        <authorList>
            <person name="Akparov Z."/>
            <person name="Amiraslanov A."/>
            <person name="Hajiyeva S."/>
            <person name="Abbasov M."/>
            <person name="Kaur K."/>
            <person name="Hamwieh A."/>
            <person name="Solovyev V."/>
            <person name="Salamov A."/>
            <person name="Braich B."/>
            <person name="Kosarev P."/>
            <person name="Mahmoud A."/>
            <person name="Hajiyev E."/>
            <person name="Babayeva S."/>
            <person name="Izzatullayeva V."/>
            <person name="Mammadov A."/>
            <person name="Mammadov A."/>
            <person name="Sharifova S."/>
            <person name="Ojaghi J."/>
            <person name="Eynullazada K."/>
            <person name="Bayramov B."/>
            <person name="Abdulazimova A."/>
            <person name="Shahmuradov I."/>
        </authorList>
    </citation>
    <scope>NUCLEOTIDE SEQUENCE [LARGE SCALE GENOMIC DNA]</scope>
    <source>
        <strain evidence="2">cv. AG2017</strain>
        <tissue evidence="1">Leaf</tissue>
    </source>
</reference>
<keyword evidence="2" id="KW-1185">Reference proteome</keyword>
<accession>A0A2I0I1G2</accession>
<organism evidence="1 2">
    <name type="scientific">Punica granatum</name>
    <name type="common">Pomegranate</name>
    <dbReference type="NCBI Taxonomy" id="22663"/>
    <lineage>
        <taxon>Eukaryota</taxon>
        <taxon>Viridiplantae</taxon>
        <taxon>Streptophyta</taxon>
        <taxon>Embryophyta</taxon>
        <taxon>Tracheophyta</taxon>
        <taxon>Spermatophyta</taxon>
        <taxon>Magnoliopsida</taxon>
        <taxon>eudicotyledons</taxon>
        <taxon>Gunneridae</taxon>
        <taxon>Pentapetalae</taxon>
        <taxon>rosids</taxon>
        <taxon>malvids</taxon>
        <taxon>Myrtales</taxon>
        <taxon>Lythraceae</taxon>
        <taxon>Punica</taxon>
    </lineage>
</organism>